<proteinExistence type="predicted"/>
<reference evidence="1 2" key="1">
    <citation type="journal article" date="2012" name="Science">
        <title>The Paleozoic origin of enzymatic lignin decomposition reconstructed from 31 fungal genomes.</title>
        <authorList>
            <person name="Floudas D."/>
            <person name="Binder M."/>
            <person name="Riley R."/>
            <person name="Barry K."/>
            <person name="Blanchette R.A."/>
            <person name="Henrissat B."/>
            <person name="Martinez A.T."/>
            <person name="Otillar R."/>
            <person name="Spatafora J.W."/>
            <person name="Yadav J.S."/>
            <person name="Aerts A."/>
            <person name="Benoit I."/>
            <person name="Boyd A."/>
            <person name="Carlson A."/>
            <person name="Copeland A."/>
            <person name="Coutinho P.M."/>
            <person name="de Vries R.P."/>
            <person name="Ferreira P."/>
            <person name="Findley K."/>
            <person name="Foster B."/>
            <person name="Gaskell J."/>
            <person name="Glotzer D."/>
            <person name="Gorecki P."/>
            <person name="Heitman J."/>
            <person name="Hesse C."/>
            <person name="Hori C."/>
            <person name="Igarashi K."/>
            <person name="Jurgens J.A."/>
            <person name="Kallen N."/>
            <person name="Kersten P."/>
            <person name="Kohler A."/>
            <person name="Kuees U."/>
            <person name="Kumar T.K.A."/>
            <person name="Kuo A."/>
            <person name="LaButti K."/>
            <person name="Larrondo L.F."/>
            <person name="Lindquist E."/>
            <person name="Ling A."/>
            <person name="Lombard V."/>
            <person name="Lucas S."/>
            <person name="Lundell T."/>
            <person name="Martin R."/>
            <person name="McLaughlin D.J."/>
            <person name="Morgenstern I."/>
            <person name="Morin E."/>
            <person name="Murat C."/>
            <person name="Nagy L.G."/>
            <person name="Nolan M."/>
            <person name="Ohm R.A."/>
            <person name="Patyshakuliyeva A."/>
            <person name="Rokas A."/>
            <person name="Ruiz-Duenas F.J."/>
            <person name="Sabat G."/>
            <person name="Salamov A."/>
            <person name="Samejima M."/>
            <person name="Schmutz J."/>
            <person name="Slot J.C."/>
            <person name="St John F."/>
            <person name="Stenlid J."/>
            <person name="Sun H."/>
            <person name="Sun S."/>
            <person name="Syed K."/>
            <person name="Tsang A."/>
            <person name="Wiebenga A."/>
            <person name="Young D."/>
            <person name="Pisabarro A."/>
            <person name="Eastwood D.C."/>
            <person name="Martin F."/>
            <person name="Cullen D."/>
            <person name="Grigoriev I.V."/>
            <person name="Hibbett D.S."/>
        </authorList>
    </citation>
    <scope>NUCLEOTIDE SEQUENCE [LARGE SCALE GENOMIC DNA]</scope>
    <source>
        <strain evidence="1 2">MD-104</strain>
    </source>
</reference>
<sequence length="97" mass="11474">MQGERWITRFARPLLYVTNDAVSRADRNTTEEKVVIRDREKIGVRNTRWLGFRQRCQTAPYLRVHLAALERGNVGLKRRGSYFAFVYRSLGTCLVRW</sequence>
<dbReference type="EMBL" id="KB468124">
    <property type="protein sequence ID" value="PCH42572.1"/>
    <property type="molecule type" value="Genomic_DNA"/>
</dbReference>
<dbReference type="Proteomes" id="UP000218811">
    <property type="component" value="Unassembled WGS sequence"/>
</dbReference>
<name>A0A2H3JK62_WOLCO</name>
<gene>
    <name evidence="1" type="ORF">WOLCODRAFT_25438</name>
</gene>
<accession>A0A2H3JK62</accession>
<evidence type="ECO:0000313" key="1">
    <source>
        <dbReference type="EMBL" id="PCH42572.1"/>
    </source>
</evidence>
<protein>
    <submittedName>
        <fullName evidence="1">Uncharacterized protein</fullName>
    </submittedName>
</protein>
<evidence type="ECO:0000313" key="2">
    <source>
        <dbReference type="Proteomes" id="UP000218811"/>
    </source>
</evidence>
<organism evidence="1 2">
    <name type="scientific">Wolfiporia cocos (strain MD-104)</name>
    <name type="common">Brown rot fungus</name>
    <dbReference type="NCBI Taxonomy" id="742152"/>
    <lineage>
        <taxon>Eukaryota</taxon>
        <taxon>Fungi</taxon>
        <taxon>Dikarya</taxon>
        <taxon>Basidiomycota</taxon>
        <taxon>Agaricomycotina</taxon>
        <taxon>Agaricomycetes</taxon>
        <taxon>Polyporales</taxon>
        <taxon>Phaeolaceae</taxon>
        <taxon>Wolfiporia</taxon>
    </lineage>
</organism>
<dbReference type="AlphaFoldDB" id="A0A2H3JK62"/>
<keyword evidence="2" id="KW-1185">Reference proteome</keyword>